<dbReference type="Pfam" id="PF00440">
    <property type="entry name" value="TetR_N"/>
    <property type="match status" value="1"/>
</dbReference>
<dbReference type="Proteomes" id="UP000523139">
    <property type="component" value="Unassembled WGS sequence"/>
</dbReference>
<evidence type="ECO:0000256" key="1">
    <source>
        <dbReference type="ARBA" id="ARBA00023125"/>
    </source>
</evidence>
<keyword evidence="1 2" id="KW-0238">DNA-binding</keyword>
<dbReference type="Gene3D" id="1.10.357.10">
    <property type="entry name" value="Tetracycline Repressor, domain 2"/>
    <property type="match status" value="1"/>
</dbReference>
<keyword evidence="5" id="KW-1185">Reference proteome</keyword>
<dbReference type="PROSITE" id="PS50977">
    <property type="entry name" value="HTH_TETR_2"/>
    <property type="match status" value="1"/>
</dbReference>
<evidence type="ECO:0000313" key="5">
    <source>
        <dbReference type="Proteomes" id="UP000523139"/>
    </source>
</evidence>
<feature type="DNA-binding region" description="H-T-H motif" evidence="2">
    <location>
        <begin position="34"/>
        <end position="53"/>
    </location>
</feature>
<evidence type="ECO:0000313" key="4">
    <source>
        <dbReference type="EMBL" id="NLS11041.1"/>
    </source>
</evidence>
<dbReference type="EMBL" id="JABAHY010000020">
    <property type="protein sequence ID" value="NLS11041.1"/>
    <property type="molecule type" value="Genomic_DNA"/>
</dbReference>
<dbReference type="PANTHER" id="PTHR30055:SF187">
    <property type="entry name" value="TRANSCRIPTIONAL REGULATORY PROTEIN"/>
    <property type="match status" value="1"/>
</dbReference>
<name>A0A7X8TM26_9MICC</name>
<accession>A0A7X8TM26</accession>
<dbReference type="GO" id="GO:0000976">
    <property type="term" value="F:transcription cis-regulatory region binding"/>
    <property type="evidence" value="ECO:0007669"/>
    <property type="project" value="TreeGrafter"/>
</dbReference>
<comment type="caution">
    <text evidence="4">The sequence shown here is derived from an EMBL/GenBank/DDBJ whole genome shotgun (WGS) entry which is preliminary data.</text>
</comment>
<dbReference type="SUPFAM" id="SSF46689">
    <property type="entry name" value="Homeodomain-like"/>
    <property type="match status" value="1"/>
</dbReference>
<dbReference type="GO" id="GO:0003700">
    <property type="term" value="F:DNA-binding transcription factor activity"/>
    <property type="evidence" value="ECO:0007669"/>
    <property type="project" value="TreeGrafter"/>
</dbReference>
<dbReference type="PANTHER" id="PTHR30055">
    <property type="entry name" value="HTH-TYPE TRANSCRIPTIONAL REGULATOR RUTR"/>
    <property type="match status" value="1"/>
</dbReference>
<gene>
    <name evidence="4" type="ORF">HGQ17_13760</name>
</gene>
<proteinExistence type="predicted"/>
<evidence type="ECO:0000256" key="2">
    <source>
        <dbReference type="PROSITE-ProRule" id="PRU00335"/>
    </source>
</evidence>
<organism evidence="4 5">
    <name type="scientific">Nesterenkonia sedimenti</name>
    <dbReference type="NCBI Taxonomy" id="1463632"/>
    <lineage>
        <taxon>Bacteria</taxon>
        <taxon>Bacillati</taxon>
        <taxon>Actinomycetota</taxon>
        <taxon>Actinomycetes</taxon>
        <taxon>Micrococcales</taxon>
        <taxon>Micrococcaceae</taxon>
        <taxon>Nesterenkonia</taxon>
    </lineage>
</organism>
<dbReference type="PROSITE" id="PS01081">
    <property type="entry name" value="HTH_TETR_1"/>
    <property type="match status" value="1"/>
</dbReference>
<protein>
    <submittedName>
        <fullName evidence="4">TetR/AcrR family transcriptional regulator</fullName>
    </submittedName>
</protein>
<dbReference type="RefSeq" id="WP_168888522.1">
    <property type="nucleotide sequence ID" value="NZ_JABAHY010000020.1"/>
</dbReference>
<dbReference type="InterPro" id="IPR009057">
    <property type="entry name" value="Homeodomain-like_sf"/>
</dbReference>
<evidence type="ECO:0000259" key="3">
    <source>
        <dbReference type="PROSITE" id="PS50977"/>
    </source>
</evidence>
<feature type="domain" description="HTH tetR-type" evidence="3">
    <location>
        <begin position="11"/>
        <end position="71"/>
    </location>
</feature>
<dbReference type="InterPro" id="IPR001647">
    <property type="entry name" value="HTH_TetR"/>
</dbReference>
<reference evidence="4 5" key="1">
    <citation type="submission" date="2020-04" db="EMBL/GenBank/DDBJ databases">
        <title>Nesterenkonia sp. nov., isolated from marine sediment.</title>
        <authorList>
            <person name="Zhang G."/>
        </authorList>
    </citation>
    <scope>NUCLEOTIDE SEQUENCE [LARGE SCALE GENOMIC DNA]</scope>
    <source>
        <strain evidence="4 5">MY13</strain>
    </source>
</reference>
<dbReference type="InterPro" id="IPR050109">
    <property type="entry name" value="HTH-type_TetR-like_transc_reg"/>
</dbReference>
<dbReference type="AlphaFoldDB" id="A0A7X8TM26"/>
<sequence length="198" mass="21733">MSTAPTAPPRTSARVKILHAMMALDDHRSVQDHTVDELARSAGVAKGSVYYHFGSKENLVREMLVHGAAELQSLMDELARDDSAAPREAFRAQLRAACRFLEEHPSFTGLVAFALAQRQGDDSHQLREEKEAIVRLLSQRIEHLEQAEGRAATPGATLEVAATALLSAAVTLTIERMTVHPQWDVETCVEALLRLVTS</sequence>
<dbReference type="InterPro" id="IPR023772">
    <property type="entry name" value="DNA-bd_HTH_TetR-type_CS"/>
</dbReference>